<keyword evidence="3" id="KW-0285">Flavoprotein</keyword>
<keyword evidence="2 3" id="KW-0456">Lyase</keyword>
<reference evidence="9" key="2">
    <citation type="submission" date="2016-05" db="EMBL/GenBank/DDBJ databases">
        <authorList>
            <person name="Dupont C."/>
            <person name="Santoro A."/>
        </authorList>
    </citation>
    <scope>NUCLEOTIDE SEQUENCE [LARGE SCALE GENOMIC DNA]</scope>
    <source>
        <strain evidence="9">U25</strain>
    </source>
</reference>
<dbReference type="EMBL" id="CP007026">
    <property type="protein sequence ID" value="AJA93154.1"/>
    <property type="molecule type" value="Genomic_DNA"/>
</dbReference>
<dbReference type="GeneID" id="24817302"/>
<comment type="pathway">
    <text evidence="3">Cofactor biosynthesis; coenzyme A biosynthesis.</text>
</comment>
<evidence type="ECO:0000259" key="4">
    <source>
        <dbReference type="Pfam" id="PF02441"/>
    </source>
</evidence>
<evidence type="ECO:0000313" key="9">
    <source>
        <dbReference type="Proteomes" id="UP000241022"/>
    </source>
</evidence>
<evidence type="ECO:0000256" key="2">
    <source>
        <dbReference type="ARBA" id="ARBA00023239"/>
    </source>
</evidence>
<dbReference type="SUPFAM" id="SSF102645">
    <property type="entry name" value="CoaB-like"/>
    <property type="match status" value="1"/>
</dbReference>
<feature type="domain" description="DNA/pantothenate metabolism flavoprotein C-terminal" evidence="5">
    <location>
        <begin position="196"/>
        <end position="408"/>
    </location>
</feature>
<dbReference type="UniPathway" id="UPA00241"/>
<keyword evidence="3" id="KW-0288">FMN</keyword>
<evidence type="ECO:0000256" key="1">
    <source>
        <dbReference type="ARBA" id="ARBA00022793"/>
    </source>
</evidence>
<comment type="similarity">
    <text evidence="3">In the N-terminal section; belongs to the HFCD (homo-oligomeric flavin containing Cys decarboxylase) superfamily.</text>
</comment>
<dbReference type="Proteomes" id="UP000030944">
    <property type="component" value="Chromosome"/>
</dbReference>
<reference evidence="7" key="3">
    <citation type="submission" date="2016-05" db="EMBL/GenBank/DDBJ databases">
        <authorList>
            <person name="Lavstsen T."/>
            <person name="Jespersen J.S."/>
        </authorList>
    </citation>
    <scope>NUCLEOTIDE SEQUENCE [LARGE SCALE GENOMIC DNA]</scope>
    <source>
        <strain evidence="7">U25</strain>
    </source>
</reference>
<feature type="binding site" evidence="3">
    <location>
        <position position="290"/>
    </location>
    <ligand>
        <name>CTP</name>
        <dbReference type="ChEBI" id="CHEBI:37563"/>
    </ligand>
</feature>
<evidence type="ECO:0000313" key="7">
    <source>
        <dbReference type="EMBL" id="PTL87229.1"/>
    </source>
</evidence>
<dbReference type="STRING" id="1410606.T478_1434"/>
<comment type="similarity">
    <text evidence="3">In the C-terminal section; belongs to the PPC synthetase family.</text>
</comment>
<evidence type="ECO:0000313" key="6">
    <source>
        <dbReference type="EMBL" id="AJA93154.1"/>
    </source>
</evidence>
<name>A0A0A7V287_9ARCH</name>
<comment type="cofactor">
    <cofactor evidence="3">
        <name>FMN</name>
        <dbReference type="ChEBI" id="CHEBI:58210"/>
    </cofactor>
    <text evidence="3">Binds 1 FMN per subunit.</text>
</comment>
<sequence>MVKKLPHPSLDIVDSHGTELAGKNIVLCVAGSVAAYKSIELARLLMRHGGNVKCVMSNASTKLIKPDYMKWATGNNVITKLTGDMEHIELADYKRSDLLIVYPSTANTLGKLATGIDDTPISTVLTVAFGSKIPIIMGLAMHRSMYENAAVKKNMNFLRKKIDFVSPQMIEGKAKAPEPEDVLLFVLKKFGGSEKLRGKKILMTAGPTVEKIDSVRVITNQSSGKTGTLLASELISAGAKVTLVYGPGTSEPPKGAKIIRVNSVDEMNKAVKEALKKKFDIAIMTAAASDYVVKNAISSKIKSDKKEINVKLVKAPKIIDIIKNKQKEIFLVGFKAETDISKKELVSRAKKKLKDSKADMIVANDIGRNYNKDPNYNEIIIVDSKSTTKIPRTKKERLSKIICKNIEKRI</sequence>
<dbReference type="GO" id="GO:0004633">
    <property type="term" value="F:phosphopantothenoylcysteine decarboxylase activity"/>
    <property type="evidence" value="ECO:0007669"/>
    <property type="project" value="UniProtKB-UniRule"/>
</dbReference>
<gene>
    <name evidence="3 6" type="primary">coaBC</name>
    <name evidence="7" type="ORF">A7X95_04775</name>
    <name evidence="6" type="ORF">T478_1434</name>
</gene>
<keyword evidence="3" id="KW-0511">Multifunctional enzyme</keyword>
<keyword evidence="1 3" id="KW-0210">Decarboxylase</keyword>
<dbReference type="InterPro" id="IPR036551">
    <property type="entry name" value="Flavin_trans-like"/>
</dbReference>
<feature type="binding site" evidence="3">
    <location>
        <position position="334"/>
    </location>
    <ligand>
        <name>CTP</name>
        <dbReference type="ChEBI" id="CHEBI:37563"/>
    </ligand>
</feature>
<dbReference type="PANTHER" id="PTHR14359">
    <property type="entry name" value="HOMO-OLIGOMERIC FLAVIN CONTAINING CYS DECARBOXYLASE FAMILY"/>
    <property type="match status" value="1"/>
</dbReference>
<evidence type="ECO:0000313" key="8">
    <source>
        <dbReference type="Proteomes" id="UP000030944"/>
    </source>
</evidence>
<dbReference type="EMBL" id="LXWN01000002">
    <property type="protein sequence ID" value="PTL87229.1"/>
    <property type="molecule type" value="Genomic_DNA"/>
</dbReference>
<dbReference type="EC" id="6.3.2.5" evidence="3"/>
<dbReference type="PANTHER" id="PTHR14359:SF6">
    <property type="entry name" value="PHOSPHOPANTOTHENOYLCYSTEINE DECARBOXYLASE"/>
    <property type="match status" value="1"/>
</dbReference>
<reference evidence="6 8" key="1">
    <citation type="journal article" date="2015" name="Proc. Natl. Acad. Sci. U.S.A.">
        <title>Genomic and proteomic characterization of "Candidatus Nitrosopelagicus brevis": An ammonia-oxidizing archaeon from the open ocean.</title>
        <authorList>
            <person name="Santoro A.E."/>
            <person name="Dupont C.L."/>
            <person name="Richter R.A."/>
            <person name="Craig M.T."/>
            <person name="Carini P."/>
            <person name="McIlvin M.R."/>
            <person name="Yang Y."/>
            <person name="Orsi W.D."/>
            <person name="Moran D.M."/>
            <person name="Saito M.A."/>
        </authorList>
    </citation>
    <scope>NUCLEOTIDE SEQUENCE [LARGE SCALE GENOMIC DNA]</scope>
    <source>
        <strain evidence="6">CN25</strain>
        <strain evidence="8">V2</strain>
    </source>
</reference>
<reference evidence="7 9" key="4">
    <citation type="submission" date="2018-04" db="EMBL/GenBank/DDBJ databases">
        <title>Transcriptomics of ammonia oxidizing archaea.</title>
        <authorList>
            <person name="Carini P."/>
        </authorList>
    </citation>
    <scope>NUCLEOTIDE SEQUENCE [LARGE SCALE GENOMIC DNA]</scope>
    <source>
        <strain evidence="7 9">U25</strain>
    </source>
</reference>
<dbReference type="GO" id="GO:0046872">
    <property type="term" value="F:metal ion binding"/>
    <property type="evidence" value="ECO:0007669"/>
    <property type="project" value="UniProtKB-KW"/>
</dbReference>
<organism evidence="6 8">
    <name type="scientific">Candidatus Nitrosopelagicus brevis</name>
    <dbReference type="NCBI Taxonomy" id="1410606"/>
    <lineage>
        <taxon>Archaea</taxon>
        <taxon>Nitrososphaerota</taxon>
    </lineage>
</organism>
<comment type="catalytic activity">
    <reaction evidence="3">
        <text>(R)-4'-phosphopantothenate + L-cysteine + CTP = N-[(R)-4-phosphopantothenoyl]-L-cysteine + CMP + diphosphate + H(+)</text>
        <dbReference type="Rhea" id="RHEA:19397"/>
        <dbReference type="ChEBI" id="CHEBI:10986"/>
        <dbReference type="ChEBI" id="CHEBI:15378"/>
        <dbReference type="ChEBI" id="CHEBI:33019"/>
        <dbReference type="ChEBI" id="CHEBI:35235"/>
        <dbReference type="ChEBI" id="CHEBI:37563"/>
        <dbReference type="ChEBI" id="CHEBI:59458"/>
        <dbReference type="ChEBI" id="CHEBI:60377"/>
        <dbReference type="EC" id="6.3.2.5"/>
    </reaction>
</comment>
<comment type="caution">
    <text evidence="3">Lacks conserved residue(s) required for the propagation of feature annotation.</text>
</comment>
<dbReference type="Pfam" id="PF04127">
    <property type="entry name" value="DFP"/>
    <property type="match status" value="1"/>
</dbReference>
<dbReference type="NCBIfam" id="TIGR00521">
    <property type="entry name" value="coaBC_dfp"/>
    <property type="match status" value="1"/>
</dbReference>
<dbReference type="InterPro" id="IPR007085">
    <property type="entry name" value="DNA/pantothenate-metab_flavo_C"/>
</dbReference>
<dbReference type="Gene3D" id="3.40.50.1950">
    <property type="entry name" value="Flavin prenyltransferase-like"/>
    <property type="match status" value="1"/>
</dbReference>
<dbReference type="SUPFAM" id="SSF52507">
    <property type="entry name" value="Homo-oligomeric flavin-containing Cys decarboxylases, HFCD"/>
    <property type="match status" value="1"/>
</dbReference>
<dbReference type="RefSeq" id="WP_048106442.1">
    <property type="nucleotide sequence ID" value="NZ_CP007026.1"/>
</dbReference>
<protein>
    <recommendedName>
        <fullName evidence="3">Coenzyme A biosynthesis bifunctional protein CoaBC</fullName>
    </recommendedName>
    <alternativeName>
        <fullName evidence="3">DNA/pantothenate metabolism flavoprotein</fullName>
    </alternativeName>
    <alternativeName>
        <fullName evidence="3">Phosphopantothenoylcysteine synthetase/decarboxylase</fullName>
        <shortName evidence="3">PPCS-PPCDC</shortName>
    </alternativeName>
    <domain>
        <recommendedName>
            <fullName evidence="3">Phosphopantothenoylcysteine decarboxylase</fullName>
            <shortName evidence="3">PPC decarboxylase</shortName>
            <shortName evidence="3">PPC-DC</shortName>
            <ecNumber evidence="3">4.1.1.36</ecNumber>
        </recommendedName>
        <alternativeName>
            <fullName evidence="3">CoaC</fullName>
        </alternativeName>
    </domain>
    <domain>
        <recommendedName>
            <fullName evidence="3">Phosphopantothenate--cysteine ligase</fullName>
            <ecNumber evidence="3">6.3.2.5</ecNumber>
        </recommendedName>
        <alternativeName>
            <fullName evidence="3">CoaB</fullName>
        </alternativeName>
        <alternativeName>
            <fullName evidence="3">Phosphopantothenoylcysteine synthetase</fullName>
            <shortName evidence="3">PPC synthetase</shortName>
            <shortName evidence="3">PPC-S</shortName>
        </alternativeName>
    </domain>
</protein>
<evidence type="ECO:0000259" key="5">
    <source>
        <dbReference type="Pfam" id="PF04127"/>
    </source>
</evidence>
<feature type="region of interest" description="Phosphopantothenate--cysteine ligase" evidence="3">
    <location>
        <begin position="201"/>
        <end position="410"/>
    </location>
</feature>
<comment type="cofactor">
    <cofactor evidence="3">
        <name>Mg(2+)</name>
        <dbReference type="ChEBI" id="CHEBI:18420"/>
    </cofactor>
</comment>
<keyword evidence="9" id="KW-1185">Reference proteome</keyword>
<dbReference type="Pfam" id="PF02441">
    <property type="entry name" value="Flavoprotein"/>
    <property type="match status" value="1"/>
</dbReference>
<dbReference type="GO" id="GO:0010181">
    <property type="term" value="F:FMN binding"/>
    <property type="evidence" value="ECO:0007669"/>
    <property type="project" value="UniProtKB-UniRule"/>
</dbReference>
<dbReference type="EC" id="4.1.1.36" evidence="3"/>
<dbReference type="InterPro" id="IPR003382">
    <property type="entry name" value="Flavoprotein"/>
</dbReference>
<feature type="binding site" evidence="3">
    <location>
        <position position="300"/>
    </location>
    <ligand>
        <name>CTP</name>
        <dbReference type="ChEBI" id="CHEBI:37563"/>
    </ligand>
</feature>
<proteinExistence type="inferred from homology"/>
<dbReference type="GO" id="GO:0071513">
    <property type="term" value="C:phosphopantothenoylcysteine decarboxylase complex"/>
    <property type="evidence" value="ECO:0007669"/>
    <property type="project" value="TreeGrafter"/>
</dbReference>
<dbReference type="Proteomes" id="UP000241022">
    <property type="component" value="Unassembled WGS sequence"/>
</dbReference>
<comment type="function">
    <text evidence="3">Catalyzes two sequential steps in the biosynthesis of coenzyme A. In the first step cysteine is conjugated to 4'-phosphopantothenate to form 4-phosphopantothenoylcysteine. In the second step the latter compound is decarboxylated to form 4'-phosphopantotheine.</text>
</comment>
<dbReference type="GO" id="GO:0015937">
    <property type="term" value="P:coenzyme A biosynthetic process"/>
    <property type="evidence" value="ECO:0007669"/>
    <property type="project" value="UniProtKB-UniRule"/>
</dbReference>
<dbReference type="KEGG" id="nbv:T478_1434"/>
<feature type="domain" description="Flavoprotein" evidence="4">
    <location>
        <begin position="23"/>
        <end position="187"/>
    </location>
</feature>
<keyword evidence="3 6" id="KW-0436">Ligase</keyword>
<comment type="catalytic activity">
    <reaction evidence="3">
        <text>N-[(R)-4-phosphopantothenoyl]-L-cysteine + H(+) = (R)-4'-phosphopantetheine + CO2</text>
        <dbReference type="Rhea" id="RHEA:16793"/>
        <dbReference type="ChEBI" id="CHEBI:15378"/>
        <dbReference type="ChEBI" id="CHEBI:16526"/>
        <dbReference type="ChEBI" id="CHEBI:59458"/>
        <dbReference type="ChEBI" id="CHEBI:61723"/>
        <dbReference type="EC" id="4.1.1.36"/>
    </reaction>
</comment>
<dbReference type="Gene3D" id="3.40.50.10300">
    <property type="entry name" value="CoaB-like"/>
    <property type="match status" value="1"/>
</dbReference>
<dbReference type="OrthoDB" id="10536at2157"/>
<feature type="binding site" evidence="3">
    <location>
        <position position="352"/>
    </location>
    <ligand>
        <name>CTP</name>
        <dbReference type="ChEBI" id="CHEBI:37563"/>
    </ligand>
</feature>
<evidence type="ECO:0000256" key="3">
    <source>
        <dbReference type="HAMAP-Rule" id="MF_02225"/>
    </source>
</evidence>
<dbReference type="InterPro" id="IPR035929">
    <property type="entry name" value="CoaB-like_sf"/>
</dbReference>
<dbReference type="HOGENOM" id="CLU_033319_0_3_2"/>
<keyword evidence="3" id="KW-0479">Metal-binding</keyword>
<dbReference type="AlphaFoldDB" id="A0A0A7V287"/>
<dbReference type="GO" id="GO:0015941">
    <property type="term" value="P:pantothenate catabolic process"/>
    <property type="evidence" value="ECO:0007669"/>
    <property type="project" value="InterPro"/>
</dbReference>
<dbReference type="InterPro" id="IPR005252">
    <property type="entry name" value="CoaBC"/>
</dbReference>
<feature type="region of interest" description="Phosphopantothenoylcysteine decarboxylase" evidence="3">
    <location>
        <begin position="1"/>
        <end position="200"/>
    </location>
</feature>
<dbReference type="HAMAP" id="MF_02225">
    <property type="entry name" value="CoaBC"/>
    <property type="match status" value="1"/>
</dbReference>
<keyword evidence="3" id="KW-0460">Magnesium</keyword>
<accession>A0A0A7V287</accession>
<dbReference type="GO" id="GO:0004632">
    <property type="term" value="F:phosphopantothenate--cysteine ligase activity"/>
    <property type="evidence" value="ECO:0007669"/>
    <property type="project" value="UniProtKB-UniRule"/>
</dbReference>